<keyword evidence="1" id="KW-0472">Membrane</keyword>
<gene>
    <name evidence="2" type="ORF">LCGC14_1464130</name>
</gene>
<keyword evidence="1" id="KW-1133">Transmembrane helix</keyword>
<name>A0A0F9JE84_9ZZZZ</name>
<proteinExistence type="predicted"/>
<dbReference type="Gene3D" id="2.60.40.10">
    <property type="entry name" value="Immunoglobulins"/>
    <property type="match status" value="1"/>
</dbReference>
<dbReference type="EMBL" id="LAZR01010225">
    <property type="protein sequence ID" value="KKM68114.1"/>
    <property type="molecule type" value="Genomic_DNA"/>
</dbReference>
<comment type="caution">
    <text evidence="2">The sequence shown here is derived from an EMBL/GenBank/DDBJ whole genome shotgun (WGS) entry which is preliminary data.</text>
</comment>
<reference evidence="2" key="1">
    <citation type="journal article" date="2015" name="Nature">
        <title>Complex archaea that bridge the gap between prokaryotes and eukaryotes.</title>
        <authorList>
            <person name="Spang A."/>
            <person name="Saw J.H."/>
            <person name="Jorgensen S.L."/>
            <person name="Zaremba-Niedzwiedzka K."/>
            <person name="Martijn J."/>
            <person name="Lind A.E."/>
            <person name="van Eijk R."/>
            <person name="Schleper C."/>
            <person name="Guy L."/>
            <person name="Ettema T.J."/>
        </authorList>
    </citation>
    <scope>NUCLEOTIDE SEQUENCE</scope>
</reference>
<keyword evidence="1" id="KW-0812">Transmembrane</keyword>
<sequence length="595" mass="63899">MKKNKIITISILASLLLVPFMIPAAKAAPASYVGVAEEEYYKYDFTLNWASGHAAWTGFLADGMSDTIGDLFQTPTSERLGAVYGSWYQWNLNSMWSDTIDTILPENTSDILAVYGIPNNITYTEISTDVALWHIYGSEPGWVGSYNIVNDSASYALLSLYGGMAFSPMTLRWVAFAPNNMNWATFAATAQLGMTNYWGGLDPLAANTTVTALADGYSIYVPIAGFENNTKTITINATYTSTGVLNKTTFEYGADLLYTYELVSYEFDAVSPVTTSPGDFAVTWDYTGEKITWTATDAHAGNYTITRDGTPVVNTTPWVNGTPVTYNITDGLVPGDYTFEITFTDNYTNFIADSVVMTVGNYPDVTDPVITSNATDLVVNYDYTGQTFSWTATDANPGTYTIKRNGSLVVVSATAWTNSTPVIYNIGDGITASSTTTYEITFSDLVGNSVSHTASLTINTHPDPTPPVVTINPSDLSVLVGYTGESFTWAATDANAGTYTITLDGTIDVTATAWTSGTNVTYNIPDGLALGSHTFVITFSDTYGNTVSDSALVIINPAEDTPSAPPQIPGFDPLIVIGIAAISSIGLIALKKKKK</sequence>
<protein>
    <submittedName>
        <fullName evidence="2">Uncharacterized protein</fullName>
    </submittedName>
</protein>
<accession>A0A0F9JE84</accession>
<evidence type="ECO:0000313" key="2">
    <source>
        <dbReference type="EMBL" id="KKM68114.1"/>
    </source>
</evidence>
<organism evidence="2">
    <name type="scientific">marine sediment metagenome</name>
    <dbReference type="NCBI Taxonomy" id="412755"/>
    <lineage>
        <taxon>unclassified sequences</taxon>
        <taxon>metagenomes</taxon>
        <taxon>ecological metagenomes</taxon>
    </lineage>
</organism>
<dbReference type="AlphaFoldDB" id="A0A0F9JE84"/>
<dbReference type="InterPro" id="IPR013783">
    <property type="entry name" value="Ig-like_fold"/>
</dbReference>
<evidence type="ECO:0000256" key="1">
    <source>
        <dbReference type="SAM" id="Phobius"/>
    </source>
</evidence>
<feature type="transmembrane region" description="Helical" evidence="1">
    <location>
        <begin position="571"/>
        <end position="590"/>
    </location>
</feature>